<comment type="caution">
    <text evidence="11">Lacks conserved residue(s) required for the propagation of feature annotation.</text>
</comment>
<evidence type="ECO:0000256" key="1">
    <source>
        <dbReference type="ARBA" id="ARBA00004245"/>
    </source>
</evidence>
<dbReference type="AlphaFoldDB" id="A0A8S3GBR7"/>
<evidence type="ECO:0000256" key="9">
    <source>
        <dbReference type="ARBA" id="ARBA00023212"/>
    </source>
</evidence>
<evidence type="ECO:0000256" key="4">
    <source>
        <dbReference type="ARBA" id="ARBA00022536"/>
    </source>
</evidence>
<dbReference type="GO" id="GO:0005886">
    <property type="term" value="C:plasma membrane"/>
    <property type="evidence" value="ECO:0007669"/>
    <property type="project" value="UniProtKB-ARBA"/>
</dbReference>
<dbReference type="InterPro" id="IPR001881">
    <property type="entry name" value="EGF-like_Ca-bd_dom"/>
</dbReference>
<dbReference type="Pfam" id="PF12661">
    <property type="entry name" value="hEGF"/>
    <property type="match status" value="1"/>
</dbReference>
<dbReference type="GO" id="GO:0045197">
    <property type="term" value="P:establishment or maintenance of epithelial cell apical/basal polarity"/>
    <property type="evidence" value="ECO:0007669"/>
    <property type="project" value="TreeGrafter"/>
</dbReference>
<dbReference type="InterPro" id="IPR013032">
    <property type="entry name" value="EGF-like_CS"/>
</dbReference>
<keyword evidence="6" id="KW-0677">Repeat</keyword>
<evidence type="ECO:0000256" key="6">
    <source>
        <dbReference type="ARBA" id="ARBA00022737"/>
    </source>
</evidence>
<dbReference type="SMART" id="SM00179">
    <property type="entry name" value="EGF_CA"/>
    <property type="match status" value="2"/>
</dbReference>
<dbReference type="SMART" id="SM00181">
    <property type="entry name" value="EGF"/>
    <property type="match status" value="3"/>
</dbReference>
<feature type="non-terminal residue" evidence="13">
    <location>
        <position position="1"/>
    </location>
</feature>
<feature type="disulfide bond" evidence="11">
    <location>
        <begin position="78"/>
        <end position="87"/>
    </location>
</feature>
<evidence type="ECO:0000256" key="8">
    <source>
        <dbReference type="ARBA" id="ARBA00023180"/>
    </source>
</evidence>
<dbReference type="SUPFAM" id="SSF57196">
    <property type="entry name" value="EGF/Laminin"/>
    <property type="match status" value="3"/>
</dbReference>
<evidence type="ECO:0000256" key="3">
    <source>
        <dbReference type="ARBA" id="ARBA00022490"/>
    </source>
</evidence>
<gene>
    <name evidence="13" type="ORF">BYL167_LOCUS73685</name>
</gene>
<feature type="domain" description="EGF-like" evidence="12">
    <location>
        <begin position="90"/>
        <end position="128"/>
    </location>
</feature>
<evidence type="ECO:0000313" key="13">
    <source>
        <dbReference type="EMBL" id="CAF5157240.1"/>
    </source>
</evidence>
<evidence type="ECO:0000256" key="10">
    <source>
        <dbReference type="ARBA" id="ARBA00023273"/>
    </source>
</evidence>
<dbReference type="Gene3D" id="2.10.25.10">
    <property type="entry name" value="Laminin"/>
    <property type="match status" value="2"/>
</dbReference>
<dbReference type="PRINTS" id="PR00010">
    <property type="entry name" value="EGFBLOOD"/>
</dbReference>
<dbReference type="GO" id="GO:0007157">
    <property type="term" value="P:heterophilic cell-cell adhesion via plasma membrane cell adhesion molecules"/>
    <property type="evidence" value="ECO:0007669"/>
    <property type="project" value="TreeGrafter"/>
</dbReference>
<dbReference type="PROSITE" id="PS01186">
    <property type="entry name" value="EGF_2"/>
    <property type="match status" value="1"/>
</dbReference>
<dbReference type="EMBL" id="CAJOBH010262603">
    <property type="protein sequence ID" value="CAF5157240.1"/>
    <property type="molecule type" value="Genomic_DNA"/>
</dbReference>
<dbReference type="PROSITE" id="PS00022">
    <property type="entry name" value="EGF_1"/>
    <property type="match status" value="2"/>
</dbReference>
<keyword evidence="5" id="KW-0732">Signal</keyword>
<feature type="non-terminal residue" evidence="13">
    <location>
        <position position="139"/>
    </location>
</feature>
<feature type="disulfide bond" evidence="11">
    <location>
        <begin position="35"/>
        <end position="44"/>
    </location>
</feature>
<dbReference type="PANTHER" id="PTHR24049:SF22">
    <property type="entry name" value="DROSOPHILA CRUMBS HOMOLOG"/>
    <property type="match status" value="1"/>
</dbReference>
<name>A0A8S3GBR7_9BILA</name>
<keyword evidence="10" id="KW-0966">Cell projection</keyword>
<dbReference type="InterPro" id="IPR000152">
    <property type="entry name" value="EGF-type_Asp/Asn_hydroxyl_site"/>
</dbReference>
<dbReference type="FunFam" id="2.10.25.10:FF:000321">
    <property type="entry name" value="Protein delta homolog 1"/>
    <property type="match status" value="1"/>
</dbReference>
<dbReference type="PROSITE" id="PS00010">
    <property type="entry name" value="ASX_HYDROXYL"/>
    <property type="match status" value="2"/>
</dbReference>
<feature type="disulfide bond" evidence="11">
    <location>
        <begin position="118"/>
        <end position="127"/>
    </location>
</feature>
<protein>
    <recommendedName>
        <fullName evidence="12">EGF-like domain-containing protein</fullName>
    </recommendedName>
</protein>
<comment type="subcellular location">
    <subcellularLocation>
        <location evidence="2">Cell projection</location>
    </subcellularLocation>
    <subcellularLocation>
        <location evidence="1">Cytoplasm</location>
        <location evidence="1">Cytoskeleton</location>
    </subcellularLocation>
</comment>
<feature type="domain" description="EGF-like" evidence="12">
    <location>
        <begin position="9"/>
        <end position="45"/>
    </location>
</feature>
<dbReference type="PROSITE" id="PS50026">
    <property type="entry name" value="EGF_3"/>
    <property type="match status" value="3"/>
</dbReference>
<dbReference type="PANTHER" id="PTHR24049">
    <property type="entry name" value="CRUMBS FAMILY MEMBER"/>
    <property type="match status" value="1"/>
</dbReference>
<keyword evidence="7 11" id="KW-1015">Disulfide bond</keyword>
<dbReference type="Pfam" id="PF00008">
    <property type="entry name" value="EGF"/>
    <property type="match status" value="1"/>
</dbReference>
<dbReference type="GO" id="GO:0032991">
    <property type="term" value="C:protein-containing complex"/>
    <property type="evidence" value="ECO:0007669"/>
    <property type="project" value="TreeGrafter"/>
</dbReference>
<dbReference type="InterPro" id="IPR051022">
    <property type="entry name" value="Notch_Cell-Fate_Det"/>
</dbReference>
<accession>A0A8S3GBR7</accession>
<reference evidence="13" key="1">
    <citation type="submission" date="2021-02" db="EMBL/GenBank/DDBJ databases">
        <authorList>
            <person name="Nowell W R."/>
        </authorList>
    </citation>
    <scope>NUCLEOTIDE SEQUENCE</scope>
</reference>
<dbReference type="CDD" id="cd00054">
    <property type="entry name" value="EGF_CA"/>
    <property type="match status" value="2"/>
</dbReference>
<evidence type="ECO:0000256" key="7">
    <source>
        <dbReference type="ARBA" id="ARBA00023157"/>
    </source>
</evidence>
<organism evidence="13 14">
    <name type="scientific">Rotaria magnacalcarata</name>
    <dbReference type="NCBI Taxonomy" id="392030"/>
    <lineage>
        <taxon>Eukaryota</taxon>
        <taxon>Metazoa</taxon>
        <taxon>Spiralia</taxon>
        <taxon>Gnathifera</taxon>
        <taxon>Rotifera</taxon>
        <taxon>Eurotatoria</taxon>
        <taxon>Bdelloidea</taxon>
        <taxon>Philodinida</taxon>
        <taxon>Philodinidae</taxon>
        <taxon>Rotaria</taxon>
    </lineage>
</organism>
<dbReference type="GO" id="GO:0042995">
    <property type="term" value="C:cell projection"/>
    <property type="evidence" value="ECO:0007669"/>
    <property type="project" value="UniProtKB-SubCell"/>
</dbReference>
<dbReference type="InterPro" id="IPR000742">
    <property type="entry name" value="EGF"/>
</dbReference>
<keyword evidence="9" id="KW-0206">Cytoskeleton</keyword>
<dbReference type="FunFam" id="2.10.25.10:FF:000318">
    <property type="entry name" value="Eyes shut homolog"/>
    <property type="match status" value="1"/>
</dbReference>
<sequence length="139" mass="14880">YTGQYCDIQIDHCTSQPCQNNGVCINTITGFTCICLSIYTGTYCSIATDPCLSKSCVTSNTSDCNNNNNNNTNYRCSCRAGFTASLCEQTMNYCSSISLPCKNGGTCIDTINGYVCQCGGFYQGSDCSIPVDPCSNNPC</sequence>
<keyword evidence="3" id="KW-0963">Cytoplasm</keyword>
<evidence type="ECO:0000256" key="2">
    <source>
        <dbReference type="ARBA" id="ARBA00004316"/>
    </source>
</evidence>
<comment type="caution">
    <text evidence="13">The sequence shown here is derived from an EMBL/GenBank/DDBJ whole genome shotgun (WGS) entry which is preliminary data.</text>
</comment>
<proteinExistence type="predicted"/>
<feature type="domain" description="EGF-like" evidence="12">
    <location>
        <begin position="47"/>
        <end position="88"/>
    </location>
</feature>
<dbReference type="GO" id="GO:0005856">
    <property type="term" value="C:cytoskeleton"/>
    <property type="evidence" value="ECO:0007669"/>
    <property type="project" value="UniProtKB-SubCell"/>
</dbReference>
<keyword evidence="4 11" id="KW-0245">EGF-like domain</keyword>
<dbReference type="Proteomes" id="UP000681967">
    <property type="component" value="Unassembled WGS sequence"/>
</dbReference>
<evidence type="ECO:0000256" key="11">
    <source>
        <dbReference type="PROSITE-ProRule" id="PRU00076"/>
    </source>
</evidence>
<evidence type="ECO:0000256" key="5">
    <source>
        <dbReference type="ARBA" id="ARBA00022729"/>
    </source>
</evidence>
<dbReference type="GO" id="GO:0005509">
    <property type="term" value="F:calcium ion binding"/>
    <property type="evidence" value="ECO:0007669"/>
    <property type="project" value="InterPro"/>
</dbReference>
<evidence type="ECO:0000313" key="14">
    <source>
        <dbReference type="Proteomes" id="UP000681967"/>
    </source>
</evidence>
<keyword evidence="8" id="KW-0325">Glycoprotein</keyword>
<evidence type="ECO:0000259" key="12">
    <source>
        <dbReference type="PROSITE" id="PS50026"/>
    </source>
</evidence>